<evidence type="ECO:0000256" key="6">
    <source>
        <dbReference type="SAM" id="MobiDB-lite"/>
    </source>
</evidence>
<evidence type="ECO:0000313" key="9">
    <source>
        <dbReference type="Proteomes" id="UP000534783"/>
    </source>
</evidence>
<dbReference type="InterPro" id="IPR050833">
    <property type="entry name" value="Poly_Biosynth_Transport"/>
</dbReference>
<keyword evidence="5 7" id="KW-0472">Membrane</keyword>
<dbReference type="PANTHER" id="PTHR30250">
    <property type="entry name" value="PST FAMILY PREDICTED COLANIC ACID TRANSPORTER"/>
    <property type="match status" value="1"/>
</dbReference>
<comment type="caution">
    <text evidence="8">The sequence shown here is derived from an EMBL/GenBank/DDBJ whole genome shotgun (WGS) entry which is preliminary data.</text>
</comment>
<dbReference type="GO" id="GO:0005886">
    <property type="term" value="C:plasma membrane"/>
    <property type="evidence" value="ECO:0007669"/>
    <property type="project" value="UniProtKB-SubCell"/>
</dbReference>
<protein>
    <submittedName>
        <fullName evidence="8">Oligosaccharide flippase family protein</fullName>
    </submittedName>
</protein>
<dbReference type="RefSeq" id="WP_168058901.1">
    <property type="nucleotide sequence ID" value="NZ_VTOW01000001.1"/>
</dbReference>
<feature type="transmembrane region" description="Helical" evidence="7">
    <location>
        <begin position="144"/>
        <end position="165"/>
    </location>
</feature>
<evidence type="ECO:0000313" key="8">
    <source>
        <dbReference type="EMBL" id="NKE70664.1"/>
    </source>
</evidence>
<comment type="subcellular location">
    <subcellularLocation>
        <location evidence="1">Cell membrane</location>
        <topology evidence="1">Multi-pass membrane protein</topology>
    </subcellularLocation>
</comment>
<keyword evidence="9" id="KW-1185">Reference proteome</keyword>
<proteinExistence type="predicted"/>
<keyword evidence="2" id="KW-1003">Cell membrane</keyword>
<gene>
    <name evidence="8" type="ORF">MNODULE_07935</name>
</gene>
<keyword evidence="4 7" id="KW-1133">Transmembrane helix</keyword>
<dbReference type="PANTHER" id="PTHR30250:SF11">
    <property type="entry name" value="O-ANTIGEN TRANSPORTER-RELATED"/>
    <property type="match status" value="1"/>
</dbReference>
<name>A0A7X6DNY4_9BACT</name>
<feature type="transmembrane region" description="Helical" evidence="7">
    <location>
        <begin position="475"/>
        <end position="499"/>
    </location>
</feature>
<dbReference type="EMBL" id="VTOW01000001">
    <property type="protein sequence ID" value="NKE70664.1"/>
    <property type="molecule type" value="Genomic_DNA"/>
</dbReference>
<feature type="transmembrane region" description="Helical" evidence="7">
    <location>
        <begin position="245"/>
        <end position="261"/>
    </location>
</feature>
<reference evidence="8 9" key="1">
    <citation type="journal article" date="2020" name="Nature">
        <title>Bacterial chemolithoautotrophy via manganese oxidation.</title>
        <authorList>
            <person name="Yu H."/>
            <person name="Leadbetter J.R."/>
        </authorList>
    </citation>
    <scope>NUCLEOTIDE SEQUENCE [LARGE SCALE GENOMIC DNA]</scope>
    <source>
        <strain evidence="8 9">Mn-1</strain>
    </source>
</reference>
<dbReference type="AlphaFoldDB" id="A0A7X6DNY4"/>
<feature type="transmembrane region" description="Helical" evidence="7">
    <location>
        <begin position="448"/>
        <end position="469"/>
    </location>
</feature>
<dbReference type="Proteomes" id="UP000534783">
    <property type="component" value="Unassembled WGS sequence"/>
</dbReference>
<sequence>MKPPRQNDILKGVEAGSGESIDLPPSPPKGEAKPASINKQALTLIFGRGLSSSFTFLIPIILARYLAPAEYGTYKQIFLIYASLFSILPFGIIQSLYYFVPKEPERMKAYLVQAFLFLQGSGLIALLFLAFFRESIALQLSNPGLAPYLFQMGVFIFLMLSSAYFEALLISSQKIGQAALLGFVSEATKTASMLIPLTLTGRLSDLMWGMNLFAFCRFCFVFVYVFRSYSLSWRDVQWPAFRQQMVYAIPFGLAVILQVSQDQFHQYVVAYSYSAAVFAVYSVGMFQLPIVELIYTPMSQLLIVRMAALRQRATREEIISLWFDITRKLAMVFFPVFVFLQLMARELIVLLFTPTYLASVPLFRVALLSLLTAIILTEGVLRAYAETQFILKTTFMKLVLTLILIFPFLAWFGLSGGVVTLIVVLATAKTLMLWKVSRLIPLPLAALLPWRDLFSIVFFSLLCGIPVLFVKSFEIASPLLLLGVSAAVFALFYLIFLFTSHLITFDEKREIARMVRRMGSILPAASKS</sequence>
<evidence type="ECO:0000256" key="3">
    <source>
        <dbReference type="ARBA" id="ARBA00022692"/>
    </source>
</evidence>
<evidence type="ECO:0000256" key="7">
    <source>
        <dbReference type="SAM" id="Phobius"/>
    </source>
</evidence>
<feature type="transmembrane region" description="Helical" evidence="7">
    <location>
        <begin position="78"/>
        <end position="99"/>
    </location>
</feature>
<evidence type="ECO:0000256" key="2">
    <source>
        <dbReference type="ARBA" id="ARBA00022475"/>
    </source>
</evidence>
<feature type="transmembrane region" description="Helical" evidence="7">
    <location>
        <begin position="389"/>
        <end position="412"/>
    </location>
</feature>
<feature type="region of interest" description="Disordered" evidence="6">
    <location>
        <begin position="1"/>
        <end position="34"/>
    </location>
</feature>
<keyword evidence="3 7" id="KW-0812">Transmembrane</keyword>
<accession>A0A7X6DNY4</accession>
<evidence type="ECO:0000256" key="4">
    <source>
        <dbReference type="ARBA" id="ARBA00022989"/>
    </source>
</evidence>
<evidence type="ECO:0000256" key="1">
    <source>
        <dbReference type="ARBA" id="ARBA00004651"/>
    </source>
</evidence>
<feature type="transmembrane region" description="Helical" evidence="7">
    <location>
        <begin position="329"/>
        <end position="352"/>
    </location>
</feature>
<feature type="transmembrane region" description="Helical" evidence="7">
    <location>
        <begin position="111"/>
        <end position="132"/>
    </location>
</feature>
<feature type="transmembrane region" description="Helical" evidence="7">
    <location>
        <begin position="206"/>
        <end position="225"/>
    </location>
</feature>
<organism evidence="8 9">
    <name type="scientific">Candidatus Manganitrophus noduliformans</name>
    <dbReference type="NCBI Taxonomy" id="2606439"/>
    <lineage>
        <taxon>Bacteria</taxon>
        <taxon>Pseudomonadati</taxon>
        <taxon>Nitrospirota</taxon>
        <taxon>Nitrospiria</taxon>
        <taxon>Candidatus Troglogloeales</taxon>
        <taxon>Candidatus Manganitrophaceae</taxon>
        <taxon>Candidatus Manganitrophus</taxon>
    </lineage>
</organism>
<dbReference type="Pfam" id="PF13440">
    <property type="entry name" value="Polysacc_synt_3"/>
    <property type="match status" value="1"/>
</dbReference>
<feature type="transmembrane region" description="Helical" evidence="7">
    <location>
        <begin position="273"/>
        <end position="295"/>
    </location>
</feature>
<evidence type="ECO:0000256" key="5">
    <source>
        <dbReference type="ARBA" id="ARBA00023136"/>
    </source>
</evidence>
<feature type="transmembrane region" description="Helical" evidence="7">
    <location>
        <begin position="358"/>
        <end position="377"/>
    </location>
</feature>
<feature type="transmembrane region" description="Helical" evidence="7">
    <location>
        <begin position="45"/>
        <end position="66"/>
    </location>
</feature>